<feature type="region of interest" description="Disordered" evidence="1">
    <location>
        <begin position="75"/>
        <end position="94"/>
    </location>
</feature>
<dbReference type="PANTHER" id="PTHR14237:SF19">
    <property type="entry name" value="MITOCHONDRIAL AMIDOXIME REDUCING COMPONENT 1"/>
    <property type="match status" value="1"/>
</dbReference>
<feature type="domain" description="MOSC" evidence="2">
    <location>
        <begin position="124"/>
        <end position="270"/>
    </location>
</feature>
<dbReference type="Pfam" id="PF03473">
    <property type="entry name" value="MOSC"/>
    <property type="match status" value="1"/>
</dbReference>
<evidence type="ECO:0000313" key="4">
    <source>
        <dbReference type="Proteomes" id="UP000196086"/>
    </source>
</evidence>
<dbReference type="GO" id="GO:0030170">
    <property type="term" value="F:pyridoxal phosphate binding"/>
    <property type="evidence" value="ECO:0007669"/>
    <property type="project" value="InterPro"/>
</dbReference>
<dbReference type="EMBL" id="JOMQ01000038">
    <property type="protein sequence ID" value="OUJ01837.1"/>
    <property type="molecule type" value="Genomic_DNA"/>
</dbReference>
<dbReference type="SUPFAM" id="SSF141673">
    <property type="entry name" value="MOSC N-terminal domain-like"/>
    <property type="match status" value="1"/>
</dbReference>
<dbReference type="Proteomes" id="UP000196086">
    <property type="component" value="Unassembled WGS sequence"/>
</dbReference>
<protein>
    <recommendedName>
        <fullName evidence="2">MOSC domain-containing protein</fullName>
    </recommendedName>
</protein>
<evidence type="ECO:0000259" key="2">
    <source>
        <dbReference type="PROSITE" id="PS51340"/>
    </source>
</evidence>
<dbReference type="GO" id="GO:0003824">
    <property type="term" value="F:catalytic activity"/>
    <property type="evidence" value="ECO:0007669"/>
    <property type="project" value="InterPro"/>
</dbReference>
<sequence length="280" mass="30061">MPASHPAPTISTLHLYPVKALRGLNQSSLTLHPWGPEGDRRWMVVEPDGTFLTQRTLPAMARLTATPTRNGLELSTAGASPCSVPLPAPDTPSQPVRVWKDTVPAQDAGAEAAQWLSQNLGRPCRLVFMPTPAENRVRLIDAQPTPVSFADGYPLLVATEASLSDLNEKLTDPVPMARFRPNIVVAGTQAWAEDSWKIIRAGTAVLRISAPCSRCTVTTTDQKTGVIPNRKEPLTTLAQFHRTPKGIMFAQNAVVVQAGTLKVGDSVDILETGASNLLPA</sequence>
<dbReference type="Pfam" id="PF03476">
    <property type="entry name" value="MOSC_N"/>
    <property type="match status" value="1"/>
</dbReference>
<gene>
    <name evidence="3" type="ORF">HK14_07800</name>
</gene>
<dbReference type="RefSeq" id="WP_086651458.1">
    <property type="nucleotide sequence ID" value="NZ_JOMQ01000038.1"/>
</dbReference>
<proteinExistence type="predicted"/>
<comment type="caution">
    <text evidence="3">The sequence shown here is derived from an EMBL/GenBank/DDBJ whole genome shotgun (WGS) entry which is preliminary data.</text>
</comment>
<dbReference type="AlphaFoldDB" id="A0A1Z5YTS1"/>
<evidence type="ECO:0000256" key="1">
    <source>
        <dbReference type="SAM" id="MobiDB-lite"/>
    </source>
</evidence>
<evidence type="ECO:0000313" key="3">
    <source>
        <dbReference type="EMBL" id="OUJ01837.1"/>
    </source>
</evidence>
<dbReference type="GO" id="GO:0030151">
    <property type="term" value="F:molybdenum ion binding"/>
    <property type="evidence" value="ECO:0007669"/>
    <property type="project" value="InterPro"/>
</dbReference>
<reference evidence="3 4" key="1">
    <citation type="submission" date="2014-06" db="EMBL/GenBank/DDBJ databases">
        <authorList>
            <person name="Ju J."/>
            <person name="Zhang J."/>
        </authorList>
    </citation>
    <scope>NUCLEOTIDE SEQUENCE [LARGE SCALE GENOMIC DNA]</scope>
    <source>
        <strain evidence="3 4">DsW_47</strain>
    </source>
</reference>
<dbReference type="PANTHER" id="PTHR14237">
    <property type="entry name" value="MOLYBDOPTERIN COFACTOR SULFURASE MOSC"/>
    <property type="match status" value="1"/>
</dbReference>
<dbReference type="InterPro" id="IPR005303">
    <property type="entry name" value="MOCOS_middle"/>
</dbReference>
<name>A0A1Z5YTS1_9PROT</name>
<dbReference type="InterPro" id="IPR005302">
    <property type="entry name" value="MoCF_Sase_C"/>
</dbReference>
<dbReference type="Gene3D" id="2.40.33.20">
    <property type="entry name" value="PK beta-barrel domain-like"/>
    <property type="match status" value="1"/>
</dbReference>
<dbReference type="OrthoDB" id="581532at2"/>
<dbReference type="PROSITE" id="PS51340">
    <property type="entry name" value="MOSC"/>
    <property type="match status" value="1"/>
</dbReference>
<accession>A0A1Z5YTS1</accession>
<dbReference type="InterPro" id="IPR011037">
    <property type="entry name" value="Pyrv_Knase-like_insert_dom_sf"/>
</dbReference>
<dbReference type="SUPFAM" id="SSF50800">
    <property type="entry name" value="PK beta-barrel domain-like"/>
    <property type="match status" value="1"/>
</dbReference>
<organism evidence="3 4">
    <name type="scientific">Acetobacter cibinongensis</name>
    <dbReference type="NCBI Taxonomy" id="146475"/>
    <lineage>
        <taxon>Bacteria</taxon>
        <taxon>Pseudomonadati</taxon>
        <taxon>Pseudomonadota</taxon>
        <taxon>Alphaproteobacteria</taxon>
        <taxon>Acetobacterales</taxon>
        <taxon>Acetobacteraceae</taxon>
        <taxon>Acetobacter</taxon>
    </lineage>
</organism>